<dbReference type="EMBL" id="JAGGLG010000004">
    <property type="protein sequence ID" value="MBP2017349.1"/>
    <property type="molecule type" value="Genomic_DNA"/>
</dbReference>
<dbReference type="Pfam" id="PF07478">
    <property type="entry name" value="Dala_Dala_lig_C"/>
    <property type="match status" value="1"/>
</dbReference>
<evidence type="ECO:0000256" key="7">
    <source>
        <dbReference type="ARBA" id="ARBA00022840"/>
    </source>
</evidence>
<accession>A0ABS4JP83</accession>
<comment type="cofactor">
    <cofactor evidence="1">
        <name>Mn(2+)</name>
        <dbReference type="ChEBI" id="CHEBI:29035"/>
    </cofactor>
</comment>
<dbReference type="InterPro" id="IPR011095">
    <property type="entry name" value="Dala_Dala_lig_C"/>
</dbReference>
<keyword evidence="12 13" id="KW-0961">Cell wall biogenesis/degradation</keyword>
<evidence type="ECO:0000256" key="12">
    <source>
        <dbReference type="ARBA" id="ARBA00023316"/>
    </source>
</evidence>
<dbReference type="InterPro" id="IPR000291">
    <property type="entry name" value="D-Ala_lig_Van_CS"/>
</dbReference>
<dbReference type="PIRSF" id="PIRSF039102">
    <property type="entry name" value="Ddl/VanB"/>
    <property type="match status" value="1"/>
</dbReference>
<dbReference type="Proteomes" id="UP001519289">
    <property type="component" value="Unassembled WGS sequence"/>
</dbReference>
<dbReference type="PROSITE" id="PS00843">
    <property type="entry name" value="DALA_DALA_LIGASE_1"/>
    <property type="match status" value="1"/>
</dbReference>
<feature type="domain" description="ATP-grasp" evidence="15">
    <location>
        <begin position="144"/>
        <end position="351"/>
    </location>
</feature>
<evidence type="ECO:0000256" key="9">
    <source>
        <dbReference type="ARBA" id="ARBA00022960"/>
    </source>
</evidence>
<organism evidence="16 17">
    <name type="scientific">Symbiobacterium terraclitae</name>
    <dbReference type="NCBI Taxonomy" id="557451"/>
    <lineage>
        <taxon>Bacteria</taxon>
        <taxon>Bacillati</taxon>
        <taxon>Bacillota</taxon>
        <taxon>Clostridia</taxon>
        <taxon>Eubacteriales</taxon>
        <taxon>Symbiobacteriaceae</taxon>
        <taxon>Symbiobacterium</taxon>
    </lineage>
</organism>
<dbReference type="Gene3D" id="3.40.50.20">
    <property type="match status" value="1"/>
</dbReference>
<dbReference type="SUPFAM" id="SSF56059">
    <property type="entry name" value="Glutathione synthetase ATP-binding domain-like"/>
    <property type="match status" value="1"/>
</dbReference>
<dbReference type="RefSeq" id="WP_209465496.1">
    <property type="nucleotide sequence ID" value="NZ_JAGGLG010000004.1"/>
</dbReference>
<dbReference type="PANTHER" id="PTHR23132:SF25">
    <property type="entry name" value="D-ALANINE--D-ALANINE LIGASE A"/>
    <property type="match status" value="1"/>
</dbReference>
<keyword evidence="9 13" id="KW-0133">Cell shape</keyword>
<comment type="caution">
    <text evidence="16">The sequence shown here is derived from an EMBL/GenBank/DDBJ whole genome shotgun (WGS) entry which is preliminary data.</text>
</comment>
<keyword evidence="10 13" id="KW-0573">Peptidoglycan synthesis</keyword>
<dbReference type="NCBIfam" id="NF002528">
    <property type="entry name" value="PRK01966.1-4"/>
    <property type="match status" value="1"/>
</dbReference>
<keyword evidence="6 14" id="KW-0547">Nucleotide-binding</keyword>
<comment type="catalytic activity">
    <reaction evidence="13">
        <text>2 D-alanine + ATP = D-alanyl-D-alanine + ADP + phosphate + H(+)</text>
        <dbReference type="Rhea" id="RHEA:11224"/>
        <dbReference type="ChEBI" id="CHEBI:15378"/>
        <dbReference type="ChEBI" id="CHEBI:30616"/>
        <dbReference type="ChEBI" id="CHEBI:43474"/>
        <dbReference type="ChEBI" id="CHEBI:57416"/>
        <dbReference type="ChEBI" id="CHEBI:57822"/>
        <dbReference type="ChEBI" id="CHEBI:456216"/>
        <dbReference type="EC" id="6.3.2.4"/>
    </reaction>
</comment>
<protein>
    <recommendedName>
        <fullName evidence="13">D-alanine--D-alanine ligase</fullName>
        <ecNumber evidence="13">6.3.2.4</ecNumber>
    </recommendedName>
    <alternativeName>
        <fullName evidence="13">D-Ala-D-Ala ligase</fullName>
    </alternativeName>
    <alternativeName>
        <fullName evidence="13">D-alanylalanine synthetase</fullName>
    </alternativeName>
</protein>
<dbReference type="EC" id="6.3.2.4" evidence="13"/>
<evidence type="ECO:0000256" key="11">
    <source>
        <dbReference type="ARBA" id="ARBA00023211"/>
    </source>
</evidence>
<dbReference type="PROSITE" id="PS00844">
    <property type="entry name" value="DALA_DALA_LIGASE_2"/>
    <property type="match status" value="1"/>
</dbReference>
<dbReference type="Gene3D" id="3.30.470.20">
    <property type="entry name" value="ATP-grasp fold, B domain"/>
    <property type="match status" value="1"/>
</dbReference>
<keyword evidence="13" id="KW-0963">Cytoplasm</keyword>
<dbReference type="GO" id="GO:0008716">
    <property type="term" value="F:D-alanine-D-alanine ligase activity"/>
    <property type="evidence" value="ECO:0007669"/>
    <property type="project" value="UniProtKB-EC"/>
</dbReference>
<comment type="cofactor">
    <cofactor evidence="2">
        <name>Mg(2+)</name>
        <dbReference type="ChEBI" id="CHEBI:18420"/>
    </cofactor>
</comment>
<evidence type="ECO:0000256" key="6">
    <source>
        <dbReference type="ARBA" id="ARBA00022741"/>
    </source>
</evidence>
<reference evidence="16 17" key="1">
    <citation type="submission" date="2021-03" db="EMBL/GenBank/DDBJ databases">
        <title>Genomic Encyclopedia of Type Strains, Phase IV (KMG-IV): sequencing the most valuable type-strain genomes for metagenomic binning, comparative biology and taxonomic classification.</title>
        <authorList>
            <person name="Goeker M."/>
        </authorList>
    </citation>
    <scope>NUCLEOTIDE SEQUENCE [LARGE SCALE GENOMIC DNA]</scope>
    <source>
        <strain evidence="16 17">DSM 27138</strain>
    </source>
</reference>
<dbReference type="InterPro" id="IPR016185">
    <property type="entry name" value="PreATP-grasp_dom_sf"/>
</dbReference>
<name>A0ABS4JP83_9FIRM</name>
<keyword evidence="11" id="KW-0464">Manganese</keyword>
<dbReference type="InterPro" id="IPR013815">
    <property type="entry name" value="ATP_grasp_subdomain_1"/>
</dbReference>
<keyword evidence="17" id="KW-1185">Reference proteome</keyword>
<evidence type="ECO:0000259" key="15">
    <source>
        <dbReference type="PROSITE" id="PS50975"/>
    </source>
</evidence>
<sequence length="367" mass="40082">MNAKTRVYLLFGGRSGEHEVSLMSARNVLQALDRSKYEVVPIGITKEGRWLMTGDPLRALTEGVAAAGGFPVGLLGEPTRGELVPLAGEAPALEPAERVVFFPVLHGTYGEDGTIQGLLEMAGVPYVGCGVLASSTGMDKGVAKALFKQAGLNVGPYKVYLRRDWERDPAAVRADVEATFAGYPLFVKPANLGSSVGISKVKRPEDLDHAFAQAARFDRRIIVEQGLDAREIEVAVLGNDDPIASVPGEVLPGAEFYDYEDKYFNDRSQTRIPADLPDDLVQEFRRQAIVAFKAIDGAGMARVDFFLERGTNRIFINEVNTIPGFTRISMYPKLWEASGISYSELCDRLIELALERHADKSRNATSV</sequence>
<gene>
    <name evidence="13" type="primary">ddl</name>
    <name evidence="16" type="ORF">J2Z79_000732</name>
</gene>
<comment type="subcellular location">
    <subcellularLocation>
        <location evidence="13">Cytoplasm</location>
    </subcellularLocation>
</comment>
<dbReference type="PROSITE" id="PS50975">
    <property type="entry name" value="ATP_GRASP"/>
    <property type="match status" value="1"/>
</dbReference>
<evidence type="ECO:0000313" key="17">
    <source>
        <dbReference type="Proteomes" id="UP001519289"/>
    </source>
</evidence>
<evidence type="ECO:0000256" key="2">
    <source>
        <dbReference type="ARBA" id="ARBA00001946"/>
    </source>
</evidence>
<evidence type="ECO:0000256" key="5">
    <source>
        <dbReference type="ARBA" id="ARBA00022723"/>
    </source>
</evidence>
<dbReference type="InterPro" id="IPR005905">
    <property type="entry name" value="D_ala_D_ala"/>
</dbReference>
<dbReference type="SUPFAM" id="SSF52440">
    <property type="entry name" value="PreATP-grasp domain"/>
    <property type="match status" value="1"/>
</dbReference>
<proteinExistence type="inferred from homology"/>
<evidence type="ECO:0000256" key="14">
    <source>
        <dbReference type="PROSITE-ProRule" id="PRU00409"/>
    </source>
</evidence>
<keyword evidence="4 13" id="KW-0436">Ligase</keyword>
<dbReference type="HAMAP" id="MF_00047">
    <property type="entry name" value="Dala_Dala_lig"/>
    <property type="match status" value="1"/>
</dbReference>
<evidence type="ECO:0000256" key="10">
    <source>
        <dbReference type="ARBA" id="ARBA00022984"/>
    </source>
</evidence>
<evidence type="ECO:0000256" key="13">
    <source>
        <dbReference type="HAMAP-Rule" id="MF_00047"/>
    </source>
</evidence>
<evidence type="ECO:0000313" key="16">
    <source>
        <dbReference type="EMBL" id="MBP2017349.1"/>
    </source>
</evidence>
<comment type="pathway">
    <text evidence="13">Cell wall biogenesis; peptidoglycan biosynthesis.</text>
</comment>
<keyword evidence="5" id="KW-0479">Metal-binding</keyword>
<dbReference type="InterPro" id="IPR011761">
    <property type="entry name" value="ATP-grasp"/>
</dbReference>
<evidence type="ECO:0000256" key="1">
    <source>
        <dbReference type="ARBA" id="ARBA00001936"/>
    </source>
</evidence>
<evidence type="ECO:0000256" key="3">
    <source>
        <dbReference type="ARBA" id="ARBA00010871"/>
    </source>
</evidence>
<comment type="similarity">
    <text evidence="3 13">Belongs to the D-alanine--D-alanine ligase family.</text>
</comment>
<evidence type="ECO:0000256" key="4">
    <source>
        <dbReference type="ARBA" id="ARBA00022598"/>
    </source>
</evidence>
<dbReference type="Gene3D" id="3.30.1490.20">
    <property type="entry name" value="ATP-grasp fold, A domain"/>
    <property type="match status" value="1"/>
</dbReference>
<dbReference type="InterPro" id="IPR011127">
    <property type="entry name" value="Dala_Dala_lig_N"/>
</dbReference>
<keyword evidence="8" id="KW-0460">Magnesium</keyword>
<comment type="function">
    <text evidence="13">Cell wall formation.</text>
</comment>
<dbReference type="PANTHER" id="PTHR23132">
    <property type="entry name" value="D-ALANINE--D-ALANINE LIGASE"/>
    <property type="match status" value="1"/>
</dbReference>
<dbReference type="Pfam" id="PF01820">
    <property type="entry name" value="Dala_Dala_lig_N"/>
    <property type="match status" value="1"/>
</dbReference>
<evidence type="ECO:0000256" key="8">
    <source>
        <dbReference type="ARBA" id="ARBA00022842"/>
    </source>
</evidence>
<keyword evidence="7 14" id="KW-0067">ATP-binding</keyword>
<dbReference type="NCBIfam" id="TIGR01205">
    <property type="entry name" value="D_ala_D_alaTIGR"/>
    <property type="match status" value="1"/>
</dbReference>